<dbReference type="Pfam" id="PF04542">
    <property type="entry name" value="Sigma70_r2"/>
    <property type="match status" value="1"/>
</dbReference>
<dbReference type="InterPro" id="IPR036388">
    <property type="entry name" value="WH-like_DNA-bd_sf"/>
</dbReference>
<evidence type="ECO:0000313" key="7">
    <source>
        <dbReference type="EMBL" id="QNN52032.1"/>
    </source>
</evidence>
<accession>A0A7G9R8V7</accession>
<dbReference type="Gene3D" id="1.10.10.10">
    <property type="entry name" value="Winged helix-like DNA-binding domain superfamily/Winged helix DNA-binding domain"/>
    <property type="match status" value="1"/>
</dbReference>
<keyword evidence="8" id="KW-1185">Reference proteome</keyword>
<organism evidence="7 8">
    <name type="scientific">Nocardioides mesophilus</name>
    <dbReference type="NCBI Taxonomy" id="433659"/>
    <lineage>
        <taxon>Bacteria</taxon>
        <taxon>Bacillati</taxon>
        <taxon>Actinomycetota</taxon>
        <taxon>Actinomycetes</taxon>
        <taxon>Propionibacteriales</taxon>
        <taxon>Nocardioidaceae</taxon>
        <taxon>Nocardioides</taxon>
    </lineage>
</organism>
<dbReference type="InterPro" id="IPR007627">
    <property type="entry name" value="RNA_pol_sigma70_r2"/>
</dbReference>
<evidence type="ECO:0000256" key="3">
    <source>
        <dbReference type="ARBA" id="ARBA00023082"/>
    </source>
</evidence>
<dbReference type="AlphaFoldDB" id="A0A7G9R8V7"/>
<evidence type="ECO:0000313" key="8">
    <source>
        <dbReference type="Proteomes" id="UP000515947"/>
    </source>
</evidence>
<dbReference type="PANTHER" id="PTHR43133">
    <property type="entry name" value="RNA POLYMERASE ECF-TYPE SIGMA FACTO"/>
    <property type="match status" value="1"/>
</dbReference>
<dbReference type="Pfam" id="PF08281">
    <property type="entry name" value="Sigma70_r4_2"/>
    <property type="match status" value="1"/>
</dbReference>
<evidence type="ECO:0000256" key="1">
    <source>
        <dbReference type="ARBA" id="ARBA00010641"/>
    </source>
</evidence>
<keyword evidence="3" id="KW-0731">Sigma factor</keyword>
<name>A0A7G9R8V7_9ACTN</name>
<feature type="domain" description="RNA polymerase sigma-70 region 2" evidence="5">
    <location>
        <begin position="30"/>
        <end position="97"/>
    </location>
</feature>
<dbReference type="RefSeq" id="WP_187577875.1">
    <property type="nucleotide sequence ID" value="NZ_CP060713.1"/>
</dbReference>
<dbReference type="SUPFAM" id="SSF88946">
    <property type="entry name" value="Sigma2 domain of RNA polymerase sigma factors"/>
    <property type="match status" value="1"/>
</dbReference>
<dbReference type="Gene3D" id="1.10.1740.10">
    <property type="match status" value="1"/>
</dbReference>
<dbReference type="GO" id="GO:0003677">
    <property type="term" value="F:DNA binding"/>
    <property type="evidence" value="ECO:0007669"/>
    <property type="project" value="InterPro"/>
</dbReference>
<dbReference type="PANTHER" id="PTHR43133:SF66">
    <property type="entry name" value="ECF RNA POLYMERASE SIGMA FACTOR SIGK"/>
    <property type="match status" value="1"/>
</dbReference>
<sequence length="194" mass="20626">MSAPSLAARADDAALLAGLASGVEAAEVAFVRRFQAQVYGLAIAITRERGLAEDVSQETFLRAWRAAAAYDIRKGSVLTWLLSITHNLAVDAVRSRRPVAVDDEVLEALLVGTLGESSEEALVNRLESARVTARLRTLPPEQARAVVLAVIGGCTAAEVSAREEIPLGTAKTRIRTGLKRLRAALAPEEGVHHG</sequence>
<dbReference type="KEGG" id="nmes:H9L09_16170"/>
<dbReference type="InterPro" id="IPR039425">
    <property type="entry name" value="RNA_pol_sigma-70-like"/>
</dbReference>
<dbReference type="NCBIfam" id="TIGR02937">
    <property type="entry name" value="sigma70-ECF"/>
    <property type="match status" value="1"/>
</dbReference>
<protein>
    <submittedName>
        <fullName evidence="7">Sigma-70 family RNA polymerase sigma factor</fullName>
    </submittedName>
</protein>
<evidence type="ECO:0000256" key="2">
    <source>
        <dbReference type="ARBA" id="ARBA00023015"/>
    </source>
</evidence>
<gene>
    <name evidence="7" type="ORF">H9L09_16170</name>
</gene>
<keyword evidence="4" id="KW-0804">Transcription</keyword>
<dbReference type="InterPro" id="IPR013324">
    <property type="entry name" value="RNA_pol_sigma_r3/r4-like"/>
</dbReference>
<keyword evidence="2" id="KW-0805">Transcription regulation</keyword>
<dbReference type="InterPro" id="IPR013325">
    <property type="entry name" value="RNA_pol_sigma_r2"/>
</dbReference>
<comment type="similarity">
    <text evidence="1">Belongs to the sigma-70 factor family. ECF subfamily.</text>
</comment>
<reference evidence="7 8" key="1">
    <citation type="submission" date="2020-08" db="EMBL/GenBank/DDBJ databases">
        <title>Genome sequence of Nocardioides mesophilus KACC 16243T.</title>
        <authorList>
            <person name="Hyun D.-W."/>
            <person name="Bae J.-W."/>
        </authorList>
    </citation>
    <scope>NUCLEOTIDE SEQUENCE [LARGE SCALE GENOMIC DNA]</scope>
    <source>
        <strain evidence="7 8">KACC 16243</strain>
    </source>
</reference>
<dbReference type="SUPFAM" id="SSF88659">
    <property type="entry name" value="Sigma3 and sigma4 domains of RNA polymerase sigma factors"/>
    <property type="match status" value="1"/>
</dbReference>
<dbReference type="InterPro" id="IPR014284">
    <property type="entry name" value="RNA_pol_sigma-70_dom"/>
</dbReference>
<evidence type="ECO:0000259" key="5">
    <source>
        <dbReference type="Pfam" id="PF04542"/>
    </source>
</evidence>
<dbReference type="EMBL" id="CP060713">
    <property type="protein sequence ID" value="QNN52032.1"/>
    <property type="molecule type" value="Genomic_DNA"/>
</dbReference>
<proteinExistence type="inferred from homology"/>
<dbReference type="InterPro" id="IPR013249">
    <property type="entry name" value="RNA_pol_sigma70_r4_t2"/>
</dbReference>
<dbReference type="Proteomes" id="UP000515947">
    <property type="component" value="Chromosome"/>
</dbReference>
<dbReference type="GO" id="GO:0016987">
    <property type="term" value="F:sigma factor activity"/>
    <property type="evidence" value="ECO:0007669"/>
    <property type="project" value="UniProtKB-KW"/>
</dbReference>
<evidence type="ECO:0000256" key="4">
    <source>
        <dbReference type="ARBA" id="ARBA00023163"/>
    </source>
</evidence>
<feature type="domain" description="RNA polymerase sigma factor 70 region 4 type 2" evidence="6">
    <location>
        <begin position="130"/>
        <end position="181"/>
    </location>
</feature>
<evidence type="ECO:0000259" key="6">
    <source>
        <dbReference type="Pfam" id="PF08281"/>
    </source>
</evidence>
<dbReference type="GO" id="GO:0006352">
    <property type="term" value="P:DNA-templated transcription initiation"/>
    <property type="evidence" value="ECO:0007669"/>
    <property type="project" value="InterPro"/>
</dbReference>